<dbReference type="Proteomes" id="UP000300142">
    <property type="component" value="Unassembled WGS sequence"/>
</dbReference>
<sequence>MPRRMRAYAGLAEEKYQLPTYPVLINILKTGNEEIPTRYQSNIAGLEVRQDYRVINLWEVDVKIALEQPLPSLLPFVPILKGGEDETIIREALRLLKADEQLNQLETVLAFLLLLY</sequence>
<evidence type="ECO:0000313" key="1">
    <source>
        <dbReference type="EMBL" id="GCL38398.1"/>
    </source>
</evidence>
<name>A0A480A4N9_9CYAN</name>
<reference evidence="2" key="1">
    <citation type="submission" date="2019-02" db="EMBL/GenBank/DDBJ databases">
        <title>Draft genome sequence of Sphaerospermopsis reniformis NIES-1949.</title>
        <authorList>
            <person name="Yamaguchi H."/>
            <person name="Suzuki S."/>
            <person name="Kawachi M."/>
        </authorList>
    </citation>
    <scope>NUCLEOTIDE SEQUENCE [LARGE SCALE GENOMIC DNA]</scope>
    <source>
        <strain evidence="2">NIES-1949</strain>
    </source>
</reference>
<gene>
    <name evidence="1" type="ORF">SR1949_35120</name>
</gene>
<protein>
    <submittedName>
        <fullName evidence="1">Uncharacterized protein</fullName>
    </submittedName>
</protein>
<proteinExistence type="predicted"/>
<accession>A0A480A4N9</accession>
<comment type="caution">
    <text evidence="1">The sequence shown here is derived from an EMBL/GenBank/DDBJ whole genome shotgun (WGS) entry which is preliminary data.</text>
</comment>
<dbReference type="AlphaFoldDB" id="A0A480A4N9"/>
<evidence type="ECO:0000313" key="2">
    <source>
        <dbReference type="Proteomes" id="UP000300142"/>
    </source>
</evidence>
<keyword evidence="2" id="KW-1185">Reference proteome</keyword>
<dbReference type="EMBL" id="BJCE01000138">
    <property type="protein sequence ID" value="GCL38398.1"/>
    <property type="molecule type" value="Genomic_DNA"/>
</dbReference>
<organism evidence="1 2">
    <name type="scientific">Sphaerospermopsis reniformis</name>
    <dbReference type="NCBI Taxonomy" id="531300"/>
    <lineage>
        <taxon>Bacteria</taxon>
        <taxon>Bacillati</taxon>
        <taxon>Cyanobacteriota</taxon>
        <taxon>Cyanophyceae</taxon>
        <taxon>Nostocales</taxon>
        <taxon>Aphanizomenonaceae</taxon>
        <taxon>Sphaerospermopsis</taxon>
    </lineage>
</organism>